<feature type="binding site" evidence="11">
    <location>
        <position position="1049"/>
    </location>
    <ligand>
        <name>ATP</name>
        <dbReference type="ChEBI" id="CHEBI:30616"/>
    </ligand>
</feature>
<dbReference type="Pfam" id="PF23058">
    <property type="entry name" value="RBD_ZCCHC3_2nd"/>
    <property type="match status" value="1"/>
</dbReference>
<dbReference type="Proteomes" id="UP001239994">
    <property type="component" value="Unassembled WGS sequence"/>
</dbReference>
<dbReference type="EC" id="7.6.2.1" evidence="14"/>
<sequence length="1445" mass="163079">MRHWPSSSGLLNRDPWSTDWELQETWRTCGGSPVRNRRLGEQMADGGSPDGGPRSPGLAGGASAEAPEPGRTTPTEPGSGAGGGGLLNTARFRWENPGDGTVFTERVLFIREVLFGALGLTPGDLICAQRNGPLGFYDVTLSTAENYRRVLDRRVELQHHPVGKYYVVDPLWDGNWRVVTTHVFNPHVPTDLIRRFLQEYGTVHPGERMVRDELGIWNGRRQYQMSFREDGKGGLVHPPALFAIDGNRGYLFYRDQPVFCRSCRGHGHKMEDCPELECLNCLEKGHLARDCRGPRRCRRCRSEGHLARSCPGSRTYAAAVVRGTRDCEEDPASTGEQAESGEAEVLIMDPVKEERVEEPLSQDRALQAKRAGMTWQVRANCHYFHEPLGRKSFLCFRWGRYADNTVRSYKYSPLTFLPLNLYEQFQRAANFFFLLIVVMQGVPAIATLPWYITMLPLLTVLTMRGVKDLLADLGRRRSDGKINKRPCDILTNQGFTLGQWKDVCVGDVLRIQKDQVIPADLLLLCSTEPHSLCFIETADIDGETNLKFRQAPAITHSELTSGPVDELLLPFDGVVWCEEPNGQLYSFQGKLHWKGQCHLLDSEHMLLRGTILRNTDTAYGLAIYTGSDTKILRNCGRLKVKKTQVERFLNKVVVTIVLSLLMVALLLAVGSGLFEHLISPRIEVLSGISANFPAAYRGFLTFWGYIILLSPAMPMSLYITFELIHIVHCLLIGWDLEMYWEKRNSPAQARAASLNEELGQVGHLLSDKTGTLTQNHLLFRQCCVAGHIYGDLGENSKPLDLSWNRFSCGGLLFSDQRLTNCLRERRCPESREFFTALALCHTVMSEWKDAFEKHRCSKCCWLPRYQAASPDEEALVSAARELGWVFLSRTRDSLTLSELGFTHCYRLLALLDFTSKRRRMSVLVRNPEGELKLYCKGADIVILERLRKDSPHQESTEQALEVFAQRCLRTLCVARRSVSEAQWTEWSHALSQAAMATTYRETLLEELYEHMEKDLMMLGVTAIEDRLQEGVPETICSLRRAGVKVWVLTGDKTETAVNVGYACKLMDPDTCLLQGEELRQLLQSPSPEVCFHKNKDPHVWSTDKVSQMSKAALVIDGFELTELIKTPEAGARFVSLSNQCQSVLCCRVTPGQKAEVVQLVRKYSSSITMAIGDGANDVNMIKNIKKCPQTSHSQSPPHPTPPPTYYITAAHIGVGLCGVEGSQAVQNADFALAQFSFLRRLLLVHGRWSYRRICSFLHYFLYKTTSFALVHIWYSLYNGFSAQPMYESWFIALYTIMYTSLPVKCLGFFEQDMSSESSLRWPEVYLAGQRHELLNPLSLGVALLYSIYTSIILFFLPMGVFQDSDLDYQTLAITVQTSAVFSVTVEIILQTKFWTKYNFAAVAFCLALYFLSTVILHSPRLFLAFPKDYIFFGTCVISLIDTEKA</sequence>
<evidence type="ECO:0000256" key="3">
    <source>
        <dbReference type="ARBA" id="ARBA00022723"/>
    </source>
</evidence>
<dbReference type="GO" id="GO:0007030">
    <property type="term" value="P:Golgi organization"/>
    <property type="evidence" value="ECO:0007669"/>
    <property type="project" value="TreeGrafter"/>
</dbReference>
<dbReference type="InterPro" id="IPR057810">
    <property type="entry name" value="RBD_ZCCHC3_1st"/>
</dbReference>
<evidence type="ECO:0000256" key="5">
    <source>
        <dbReference type="ARBA" id="ARBA00022840"/>
    </source>
</evidence>
<feature type="domain" description="CCHC-type" evidence="16">
    <location>
        <begin position="278"/>
        <end position="292"/>
    </location>
</feature>
<feature type="binding site" evidence="11">
    <location>
        <position position="1147"/>
    </location>
    <ligand>
        <name>ATP</name>
        <dbReference type="ChEBI" id="CHEBI:30616"/>
    </ligand>
</feature>
<dbReference type="InterPro" id="IPR006539">
    <property type="entry name" value="P-type_ATPase_IV"/>
</dbReference>
<feature type="binding site" evidence="11">
    <location>
        <position position="1050"/>
    </location>
    <ligand>
        <name>ATP</name>
        <dbReference type="ChEBI" id="CHEBI:30616"/>
    </ligand>
</feature>
<protein>
    <recommendedName>
        <fullName evidence="14">Phospholipid-transporting ATPase</fullName>
        <ecNumber evidence="14">7.6.2.1</ecNumber>
    </recommendedName>
</protein>
<feature type="binding site" evidence="11">
    <location>
        <position position="969"/>
    </location>
    <ligand>
        <name>ATP</name>
        <dbReference type="ChEBI" id="CHEBI:30616"/>
    </ligand>
</feature>
<dbReference type="SFLD" id="SFLDG00002">
    <property type="entry name" value="C1.7:_P-type_atpase_like"/>
    <property type="match status" value="1"/>
</dbReference>
<evidence type="ECO:0000256" key="8">
    <source>
        <dbReference type="ARBA" id="ARBA00022989"/>
    </source>
</evidence>
<dbReference type="EMBL" id="JAROKS010000002">
    <property type="protein sequence ID" value="KAK1805730.1"/>
    <property type="molecule type" value="Genomic_DNA"/>
</dbReference>
<feature type="binding site" evidence="11">
    <location>
        <position position="913"/>
    </location>
    <ligand>
        <name>ATP</name>
        <dbReference type="ChEBI" id="CHEBI:30616"/>
    </ligand>
</feature>
<dbReference type="GO" id="GO:0045332">
    <property type="term" value="P:phospholipid translocation"/>
    <property type="evidence" value="ECO:0007669"/>
    <property type="project" value="TreeGrafter"/>
</dbReference>
<feature type="binding site" evidence="12">
    <location>
        <position position="769"/>
    </location>
    <ligand>
        <name>Mg(2+)</name>
        <dbReference type="ChEBI" id="CHEBI:18420"/>
    </ligand>
</feature>
<evidence type="ECO:0000256" key="4">
    <source>
        <dbReference type="ARBA" id="ARBA00022741"/>
    </source>
</evidence>
<comment type="similarity">
    <text evidence="14">Belongs to the cation transport ATPase (P-type) (TC 3.A.3) family. Type IV subfamily.</text>
</comment>
<dbReference type="Pfam" id="PF16212">
    <property type="entry name" value="PhoLip_ATPase_C"/>
    <property type="match status" value="1"/>
</dbReference>
<feature type="binding site" evidence="11">
    <location>
        <position position="936"/>
    </location>
    <ligand>
        <name>ATP</name>
        <dbReference type="ChEBI" id="CHEBI:30616"/>
    </ligand>
</feature>
<evidence type="ECO:0000256" key="1">
    <source>
        <dbReference type="ARBA" id="ARBA00004141"/>
    </source>
</evidence>
<dbReference type="GO" id="GO:0005886">
    <property type="term" value="C:plasma membrane"/>
    <property type="evidence" value="ECO:0007669"/>
    <property type="project" value="TreeGrafter"/>
</dbReference>
<dbReference type="SUPFAM" id="SSF81665">
    <property type="entry name" value="Calcium ATPase, transmembrane domain M"/>
    <property type="match status" value="1"/>
</dbReference>
<dbReference type="PANTHER" id="PTHR24092">
    <property type="entry name" value="PROBABLE PHOSPHOLIPID-TRANSPORTING ATPASE"/>
    <property type="match status" value="1"/>
</dbReference>
<dbReference type="InterPro" id="IPR036875">
    <property type="entry name" value="Znf_CCHC_sf"/>
</dbReference>
<gene>
    <name evidence="17" type="ORF">P4O66_001994</name>
</gene>
<dbReference type="GO" id="GO:0005802">
    <property type="term" value="C:trans-Golgi network"/>
    <property type="evidence" value="ECO:0007669"/>
    <property type="project" value="TreeGrafter"/>
</dbReference>
<keyword evidence="18" id="KW-1185">Reference proteome</keyword>
<keyword evidence="7 14" id="KW-1278">Translocase</keyword>
<keyword evidence="13" id="KW-0863">Zinc-finger</keyword>
<evidence type="ECO:0000256" key="13">
    <source>
        <dbReference type="PROSITE-ProRule" id="PRU00047"/>
    </source>
</evidence>
<evidence type="ECO:0000256" key="11">
    <source>
        <dbReference type="PIRSR" id="PIRSR606539-2"/>
    </source>
</evidence>
<feature type="region of interest" description="Disordered" evidence="15">
    <location>
        <begin position="26"/>
        <end position="91"/>
    </location>
</feature>
<comment type="cofactor">
    <cofactor evidence="12">
        <name>Mg(2+)</name>
        <dbReference type="ChEBI" id="CHEBI:18420"/>
    </cofactor>
</comment>
<feature type="domain" description="CCHC-type" evidence="16">
    <location>
        <begin position="295"/>
        <end position="311"/>
    </location>
</feature>
<evidence type="ECO:0000256" key="12">
    <source>
        <dbReference type="PIRSR" id="PIRSR606539-3"/>
    </source>
</evidence>
<feature type="binding site" evidence="12">
    <location>
        <position position="1177"/>
    </location>
    <ligand>
        <name>Mg(2+)</name>
        <dbReference type="ChEBI" id="CHEBI:18420"/>
    </ligand>
</feature>
<dbReference type="NCBIfam" id="TIGR01652">
    <property type="entry name" value="ATPase-Plipid"/>
    <property type="match status" value="1"/>
</dbReference>
<comment type="subcellular location">
    <subcellularLocation>
        <location evidence="1 14">Membrane</location>
        <topology evidence="1 14">Multi-pass membrane protein</topology>
    </subcellularLocation>
</comment>
<feature type="transmembrane region" description="Helical" evidence="14">
    <location>
        <begin position="1396"/>
        <end position="1415"/>
    </location>
</feature>
<proteinExistence type="inferred from homology"/>
<dbReference type="InterPro" id="IPR001878">
    <property type="entry name" value="Znf_CCHC"/>
</dbReference>
<dbReference type="InterPro" id="IPR032631">
    <property type="entry name" value="P-type_ATPase_N"/>
</dbReference>
<dbReference type="Pfam" id="PF23057">
    <property type="entry name" value="RBD_ZCCHC3_1st"/>
    <property type="match status" value="1"/>
</dbReference>
<evidence type="ECO:0000256" key="9">
    <source>
        <dbReference type="ARBA" id="ARBA00023136"/>
    </source>
</evidence>
<feature type="transmembrane region" description="Helical" evidence="14">
    <location>
        <begin position="1289"/>
        <end position="1309"/>
    </location>
</feature>
<feature type="binding site" evidence="11">
    <location>
        <position position="1153"/>
    </location>
    <ligand>
        <name>ATP</name>
        <dbReference type="ChEBI" id="CHEBI:30616"/>
    </ligand>
</feature>
<dbReference type="Gene3D" id="4.10.60.10">
    <property type="entry name" value="Zinc finger, CCHC-type"/>
    <property type="match status" value="1"/>
</dbReference>
<dbReference type="InterPro" id="IPR044492">
    <property type="entry name" value="P_typ_ATPase_HD_dom"/>
</dbReference>
<evidence type="ECO:0000313" key="17">
    <source>
        <dbReference type="EMBL" id="KAK1805730.1"/>
    </source>
</evidence>
<dbReference type="SUPFAM" id="SSF81660">
    <property type="entry name" value="Metal cation-transporting ATPase, ATP-binding domain N"/>
    <property type="match status" value="1"/>
</dbReference>
<dbReference type="GO" id="GO:0003676">
    <property type="term" value="F:nucleic acid binding"/>
    <property type="evidence" value="ECO:0007669"/>
    <property type="project" value="InterPro"/>
</dbReference>
<comment type="caution">
    <text evidence="17">The sequence shown here is derived from an EMBL/GenBank/DDBJ whole genome shotgun (WGS) entry which is preliminary data.</text>
</comment>
<dbReference type="Gene3D" id="3.40.50.1000">
    <property type="entry name" value="HAD superfamily/HAD-like"/>
    <property type="match status" value="1"/>
</dbReference>
<dbReference type="GO" id="GO:0008270">
    <property type="term" value="F:zinc ion binding"/>
    <property type="evidence" value="ECO:0007669"/>
    <property type="project" value="UniProtKB-KW"/>
</dbReference>
<keyword evidence="3 12" id="KW-0479">Metal-binding</keyword>
<dbReference type="InterPro" id="IPR018303">
    <property type="entry name" value="ATPase_P-typ_P_site"/>
</dbReference>
<dbReference type="SUPFAM" id="SSF81653">
    <property type="entry name" value="Calcium ATPase, transduction domain A"/>
    <property type="match status" value="1"/>
</dbReference>
<feature type="binding site" evidence="11">
    <location>
        <position position="767"/>
    </location>
    <ligand>
        <name>ATP</name>
        <dbReference type="ChEBI" id="CHEBI:30616"/>
    </ligand>
</feature>
<dbReference type="GO" id="GO:0005524">
    <property type="term" value="F:ATP binding"/>
    <property type="evidence" value="ECO:0007669"/>
    <property type="project" value="UniProtKB-UniRule"/>
</dbReference>
<dbReference type="Gene3D" id="2.70.150.10">
    <property type="entry name" value="Calcium-transporting ATPase, cytoplasmic transduction domain A"/>
    <property type="match status" value="1"/>
</dbReference>
<feature type="transmembrane region" description="Helical" evidence="14">
    <location>
        <begin position="1256"/>
        <end position="1277"/>
    </location>
</feature>
<dbReference type="InterPro" id="IPR023299">
    <property type="entry name" value="ATPase_P-typ_cyto_dom_N"/>
</dbReference>
<feature type="binding site" evidence="12">
    <location>
        <position position="1173"/>
    </location>
    <ligand>
        <name>Mg(2+)</name>
        <dbReference type="ChEBI" id="CHEBI:18420"/>
    </ligand>
</feature>
<dbReference type="Pfam" id="PF00098">
    <property type="entry name" value="zf-CCHC"/>
    <property type="match status" value="1"/>
</dbReference>
<feature type="active site" description="4-aspartylphosphate intermediate" evidence="10">
    <location>
        <position position="767"/>
    </location>
</feature>
<feature type="transmembrane region" description="Helical" evidence="14">
    <location>
        <begin position="648"/>
        <end position="674"/>
    </location>
</feature>
<keyword evidence="4 11" id="KW-0547">Nucleotide-binding</keyword>
<keyword evidence="2 14" id="KW-0812">Transmembrane</keyword>
<dbReference type="InterPro" id="IPR036412">
    <property type="entry name" value="HAD-like_sf"/>
</dbReference>
<keyword evidence="13" id="KW-0862">Zinc</keyword>
<accession>A0AAD8ZYQ6</accession>
<evidence type="ECO:0000256" key="14">
    <source>
        <dbReference type="RuleBase" id="RU362033"/>
    </source>
</evidence>
<evidence type="ECO:0000313" key="18">
    <source>
        <dbReference type="Proteomes" id="UP001239994"/>
    </source>
</evidence>
<name>A0AAD8ZYQ6_9TELE</name>
<dbReference type="SFLD" id="SFLDS00003">
    <property type="entry name" value="Haloacid_Dehalogenase"/>
    <property type="match status" value="1"/>
</dbReference>
<dbReference type="PANTHER" id="PTHR24092:SF198">
    <property type="entry name" value="PHOSPHOLIPID-TRANSPORTING ATPASE"/>
    <property type="match status" value="1"/>
</dbReference>
<evidence type="ECO:0000256" key="6">
    <source>
        <dbReference type="ARBA" id="ARBA00022842"/>
    </source>
</evidence>
<dbReference type="Pfam" id="PF13246">
    <property type="entry name" value="Cation_ATPase"/>
    <property type="match status" value="1"/>
</dbReference>
<dbReference type="InterPro" id="IPR023298">
    <property type="entry name" value="ATPase_P-typ_TM_dom_sf"/>
</dbReference>
<dbReference type="GO" id="GO:0000287">
    <property type="term" value="F:magnesium ion binding"/>
    <property type="evidence" value="ECO:0007669"/>
    <property type="project" value="UniProtKB-UniRule"/>
</dbReference>
<keyword evidence="5 11" id="KW-0067">ATP-binding</keyword>
<evidence type="ECO:0000256" key="10">
    <source>
        <dbReference type="PIRSR" id="PIRSR606539-1"/>
    </source>
</evidence>
<evidence type="ECO:0000256" key="2">
    <source>
        <dbReference type="ARBA" id="ARBA00022692"/>
    </source>
</evidence>
<evidence type="ECO:0000259" key="16">
    <source>
        <dbReference type="PROSITE" id="PS50158"/>
    </source>
</evidence>
<feature type="binding site" evidence="11">
    <location>
        <position position="768"/>
    </location>
    <ligand>
        <name>ATP</name>
        <dbReference type="ChEBI" id="CHEBI:30616"/>
    </ligand>
</feature>
<dbReference type="InterPro" id="IPR057811">
    <property type="entry name" value="RBD_ZCCHC3_2nd"/>
</dbReference>
<dbReference type="PROSITE" id="PS50158">
    <property type="entry name" value="ZF_CCHC"/>
    <property type="match status" value="2"/>
</dbReference>
<dbReference type="SUPFAM" id="SSF56784">
    <property type="entry name" value="HAD-like"/>
    <property type="match status" value="1"/>
</dbReference>
<dbReference type="PROSITE" id="PS00154">
    <property type="entry name" value="ATPASE_E1_E2"/>
    <property type="match status" value="1"/>
</dbReference>
<feature type="transmembrane region" description="Helical" evidence="14">
    <location>
        <begin position="1368"/>
        <end position="1389"/>
    </location>
</feature>
<keyword evidence="6 12" id="KW-0460">Magnesium</keyword>
<reference evidence="17" key="1">
    <citation type="submission" date="2023-03" db="EMBL/GenBank/DDBJ databases">
        <title>Electrophorus voltai genome.</title>
        <authorList>
            <person name="Bian C."/>
        </authorList>
    </citation>
    <scope>NUCLEOTIDE SEQUENCE</scope>
    <source>
        <strain evidence="17">CB-2022</strain>
        <tissue evidence="17">Muscle</tissue>
    </source>
</reference>
<feature type="transmembrane region" description="Helical" evidence="14">
    <location>
        <begin position="1337"/>
        <end position="1356"/>
    </location>
</feature>
<evidence type="ECO:0000256" key="7">
    <source>
        <dbReference type="ARBA" id="ARBA00022967"/>
    </source>
</evidence>
<keyword evidence="8 14" id="KW-1133">Transmembrane helix</keyword>
<dbReference type="Pfam" id="PF16209">
    <property type="entry name" value="PhoLip_ATPase_N"/>
    <property type="match status" value="1"/>
</dbReference>
<dbReference type="SMART" id="SM00343">
    <property type="entry name" value="ZnF_C2HC"/>
    <property type="match status" value="3"/>
</dbReference>
<feature type="binding site" evidence="11">
    <location>
        <position position="1176"/>
    </location>
    <ligand>
        <name>ATP</name>
        <dbReference type="ChEBI" id="CHEBI:30616"/>
    </ligand>
</feature>
<feature type="compositionally biased region" description="Low complexity" evidence="15">
    <location>
        <begin position="45"/>
        <end position="78"/>
    </location>
</feature>
<dbReference type="InterPro" id="IPR032630">
    <property type="entry name" value="P_typ_ATPase_c"/>
</dbReference>
<dbReference type="InterPro" id="IPR008250">
    <property type="entry name" value="ATPase_P-typ_transduc_dom_A_sf"/>
</dbReference>
<feature type="binding site" evidence="11">
    <location>
        <position position="1051"/>
    </location>
    <ligand>
        <name>ATP</name>
        <dbReference type="ChEBI" id="CHEBI:30616"/>
    </ligand>
</feature>
<feature type="binding site" evidence="11">
    <location>
        <position position="769"/>
    </location>
    <ligand>
        <name>ATP</name>
        <dbReference type="ChEBI" id="CHEBI:30616"/>
    </ligand>
</feature>
<evidence type="ECO:0000256" key="15">
    <source>
        <dbReference type="SAM" id="MobiDB-lite"/>
    </source>
</evidence>
<dbReference type="SFLD" id="SFLDF00027">
    <property type="entry name" value="p-type_atpase"/>
    <property type="match status" value="1"/>
</dbReference>
<dbReference type="SUPFAM" id="SSF57756">
    <property type="entry name" value="Retrovirus zinc finger-like domains"/>
    <property type="match status" value="1"/>
</dbReference>
<dbReference type="Gene3D" id="3.40.1110.10">
    <property type="entry name" value="Calcium-transporting ATPase, cytoplasmic domain N"/>
    <property type="match status" value="1"/>
</dbReference>
<feature type="transmembrane region" description="Helical" evidence="14">
    <location>
        <begin position="431"/>
        <end position="458"/>
    </location>
</feature>
<feature type="transmembrane region" description="Helical" evidence="14">
    <location>
        <begin position="694"/>
        <end position="713"/>
    </location>
</feature>
<feature type="binding site" evidence="11">
    <location>
        <position position="1177"/>
    </location>
    <ligand>
        <name>ATP</name>
        <dbReference type="ChEBI" id="CHEBI:30616"/>
    </ligand>
</feature>
<feature type="binding site" evidence="12">
    <location>
        <position position="767"/>
    </location>
    <ligand>
        <name>Mg(2+)</name>
        <dbReference type="ChEBI" id="CHEBI:18420"/>
    </ligand>
</feature>
<dbReference type="GO" id="GO:0140326">
    <property type="term" value="F:ATPase-coupled intramembrane lipid transporter activity"/>
    <property type="evidence" value="ECO:0007669"/>
    <property type="project" value="UniProtKB-EC"/>
</dbReference>
<dbReference type="InterPro" id="IPR023214">
    <property type="entry name" value="HAD_sf"/>
</dbReference>
<keyword evidence="9 14" id="KW-0472">Membrane</keyword>
<comment type="catalytic activity">
    <reaction evidence="14">
        <text>ATP + H2O + phospholipidSide 1 = ADP + phosphate + phospholipidSide 2.</text>
        <dbReference type="EC" id="7.6.2.1"/>
    </reaction>
</comment>
<organism evidence="17 18">
    <name type="scientific">Electrophorus voltai</name>
    <dbReference type="NCBI Taxonomy" id="2609070"/>
    <lineage>
        <taxon>Eukaryota</taxon>
        <taxon>Metazoa</taxon>
        <taxon>Chordata</taxon>
        <taxon>Craniata</taxon>
        <taxon>Vertebrata</taxon>
        <taxon>Euteleostomi</taxon>
        <taxon>Actinopterygii</taxon>
        <taxon>Neopterygii</taxon>
        <taxon>Teleostei</taxon>
        <taxon>Ostariophysi</taxon>
        <taxon>Gymnotiformes</taxon>
        <taxon>Gymnotoidei</taxon>
        <taxon>Gymnotidae</taxon>
        <taxon>Electrophorus</taxon>
    </lineage>
</organism>
<feature type="binding site" evidence="11">
    <location>
        <position position="872"/>
    </location>
    <ligand>
        <name>ATP</name>
        <dbReference type="ChEBI" id="CHEBI:30616"/>
    </ligand>
</feature>